<dbReference type="CDD" id="cd08472">
    <property type="entry name" value="PBP2_CrgA_like_3"/>
    <property type="match status" value="1"/>
</dbReference>
<dbReference type="Proteomes" id="UP000613160">
    <property type="component" value="Unassembled WGS sequence"/>
</dbReference>
<evidence type="ECO:0000256" key="2">
    <source>
        <dbReference type="ARBA" id="ARBA00023015"/>
    </source>
</evidence>
<organism evidence="6 7">
    <name type="scientific">Aureimonas glaciei</name>
    <dbReference type="NCBI Taxonomy" id="1776957"/>
    <lineage>
        <taxon>Bacteria</taxon>
        <taxon>Pseudomonadati</taxon>
        <taxon>Pseudomonadota</taxon>
        <taxon>Alphaproteobacteria</taxon>
        <taxon>Hyphomicrobiales</taxon>
        <taxon>Aurantimonadaceae</taxon>
        <taxon>Aureimonas</taxon>
    </lineage>
</organism>
<evidence type="ECO:0000259" key="5">
    <source>
        <dbReference type="PROSITE" id="PS50931"/>
    </source>
</evidence>
<dbReference type="PANTHER" id="PTHR30537:SF72">
    <property type="entry name" value="LYSR FAMILY TRANSCRIPTIONAL REGULATOR"/>
    <property type="match status" value="1"/>
</dbReference>
<evidence type="ECO:0000256" key="4">
    <source>
        <dbReference type="ARBA" id="ARBA00023163"/>
    </source>
</evidence>
<dbReference type="EMBL" id="BMJJ01000002">
    <property type="protein sequence ID" value="GGD08706.1"/>
    <property type="molecule type" value="Genomic_DNA"/>
</dbReference>
<dbReference type="InterPro" id="IPR000847">
    <property type="entry name" value="LysR_HTH_N"/>
</dbReference>
<dbReference type="Pfam" id="PF03466">
    <property type="entry name" value="LysR_substrate"/>
    <property type="match status" value="1"/>
</dbReference>
<sequence length="303" mass="33484">MQNLELTLIFIRVAEMGSFTRAADSLGIQKGRASTAVRRLEEEVGARLLHRTTRSVHLTEDGRAFHARARDVLADVDELHSMFAGESVALRGRLRVDLPTEMARTTIVPALPDFLAVHPELELELSSTDRQVDLVQEGFDCVLRIGPIGDETLVARRLGQLRMVNVASPAYLARHGIPRSIDDLRHQGHRTIHYSRTLGAKPYGWEYPDGVGGTYATLPLSSVLQVNSVQTYEAAGLAGLGLIQAALIGVQQHLETGALVEIMRDFRPAPLDVSLVVAHRNNLSRRVRAFMGWMESVLSPYLE</sequence>
<dbReference type="PANTHER" id="PTHR30537">
    <property type="entry name" value="HTH-TYPE TRANSCRIPTIONAL REGULATOR"/>
    <property type="match status" value="1"/>
</dbReference>
<keyword evidence="4" id="KW-0804">Transcription</keyword>
<dbReference type="InterPro" id="IPR005119">
    <property type="entry name" value="LysR_subst-bd"/>
</dbReference>
<keyword evidence="7" id="KW-1185">Reference proteome</keyword>
<dbReference type="AlphaFoldDB" id="A0A916XTN2"/>
<evidence type="ECO:0000256" key="3">
    <source>
        <dbReference type="ARBA" id="ARBA00023125"/>
    </source>
</evidence>
<comment type="similarity">
    <text evidence="1">Belongs to the LysR transcriptional regulatory family.</text>
</comment>
<dbReference type="InterPro" id="IPR058163">
    <property type="entry name" value="LysR-type_TF_proteobact-type"/>
</dbReference>
<reference evidence="6" key="2">
    <citation type="submission" date="2020-09" db="EMBL/GenBank/DDBJ databases">
        <authorList>
            <person name="Sun Q."/>
            <person name="Zhou Y."/>
        </authorList>
    </citation>
    <scope>NUCLEOTIDE SEQUENCE</scope>
    <source>
        <strain evidence="6">CGMCC 1.15493</strain>
    </source>
</reference>
<dbReference type="InterPro" id="IPR036390">
    <property type="entry name" value="WH_DNA-bd_sf"/>
</dbReference>
<feature type="domain" description="HTH lysR-type" evidence="5">
    <location>
        <begin position="9"/>
        <end position="59"/>
    </location>
</feature>
<dbReference type="SUPFAM" id="SSF53850">
    <property type="entry name" value="Periplasmic binding protein-like II"/>
    <property type="match status" value="1"/>
</dbReference>
<evidence type="ECO:0000313" key="6">
    <source>
        <dbReference type="EMBL" id="GGD08706.1"/>
    </source>
</evidence>
<dbReference type="GO" id="GO:0043565">
    <property type="term" value="F:sequence-specific DNA binding"/>
    <property type="evidence" value="ECO:0007669"/>
    <property type="project" value="TreeGrafter"/>
</dbReference>
<reference evidence="6" key="1">
    <citation type="journal article" date="2014" name="Int. J. Syst. Evol. Microbiol.">
        <title>Complete genome sequence of Corynebacterium casei LMG S-19264T (=DSM 44701T), isolated from a smear-ripened cheese.</title>
        <authorList>
            <consortium name="US DOE Joint Genome Institute (JGI-PGF)"/>
            <person name="Walter F."/>
            <person name="Albersmeier A."/>
            <person name="Kalinowski J."/>
            <person name="Ruckert C."/>
        </authorList>
    </citation>
    <scope>NUCLEOTIDE SEQUENCE</scope>
    <source>
        <strain evidence="6">CGMCC 1.15493</strain>
    </source>
</reference>
<name>A0A916XTN2_9HYPH</name>
<accession>A0A916XTN2</accession>
<keyword evidence="2" id="KW-0805">Transcription regulation</keyword>
<keyword evidence="3" id="KW-0238">DNA-binding</keyword>
<evidence type="ECO:0000313" key="7">
    <source>
        <dbReference type="Proteomes" id="UP000613160"/>
    </source>
</evidence>
<gene>
    <name evidence="6" type="ORF">GCM10011335_09490</name>
</gene>
<dbReference type="GO" id="GO:0006351">
    <property type="term" value="P:DNA-templated transcription"/>
    <property type="evidence" value="ECO:0007669"/>
    <property type="project" value="TreeGrafter"/>
</dbReference>
<dbReference type="SUPFAM" id="SSF46785">
    <property type="entry name" value="Winged helix' DNA-binding domain"/>
    <property type="match status" value="1"/>
</dbReference>
<dbReference type="Pfam" id="PF00126">
    <property type="entry name" value="HTH_1"/>
    <property type="match status" value="1"/>
</dbReference>
<protein>
    <submittedName>
        <fullName evidence="6">Transcriptional regulator</fullName>
    </submittedName>
</protein>
<dbReference type="Gene3D" id="1.10.10.10">
    <property type="entry name" value="Winged helix-like DNA-binding domain superfamily/Winged helix DNA-binding domain"/>
    <property type="match status" value="1"/>
</dbReference>
<dbReference type="GO" id="GO:0003700">
    <property type="term" value="F:DNA-binding transcription factor activity"/>
    <property type="evidence" value="ECO:0007669"/>
    <property type="project" value="InterPro"/>
</dbReference>
<comment type="caution">
    <text evidence="6">The sequence shown here is derived from an EMBL/GenBank/DDBJ whole genome shotgun (WGS) entry which is preliminary data.</text>
</comment>
<evidence type="ECO:0000256" key="1">
    <source>
        <dbReference type="ARBA" id="ARBA00009437"/>
    </source>
</evidence>
<dbReference type="PROSITE" id="PS50931">
    <property type="entry name" value="HTH_LYSR"/>
    <property type="match status" value="1"/>
</dbReference>
<dbReference type="Gene3D" id="3.40.190.290">
    <property type="match status" value="1"/>
</dbReference>
<proteinExistence type="inferred from homology"/>
<dbReference type="InterPro" id="IPR036388">
    <property type="entry name" value="WH-like_DNA-bd_sf"/>
</dbReference>
<dbReference type="FunFam" id="1.10.10.10:FF:000001">
    <property type="entry name" value="LysR family transcriptional regulator"/>
    <property type="match status" value="1"/>
</dbReference>